<dbReference type="Pfam" id="PF02310">
    <property type="entry name" value="B12-binding"/>
    <property type="match status" value="1"/>
</dbReference>
<reference evidence="6 7" key="1">
    <citation type="submission" date="2018-10" db="EMBL/GenBank/DDBJ databases">
        <title>Co-occurring genomic capacity for anaerobic methane metabolism and dissimilatory sulfite reduction discovered in the Korarchaeota.</title>
        <authorList>
            <person name="Mckay L.J."/>
            <person name="Dlakic M."/>
            <person name="Fields M.W."/>
            <person name="Delmont T.O."/>
            <person name="Eren A.M."/>
            <person name="Jay Z.J."/>
            <person name="Klingelsmith K.B."/>
            <person name="Rusch D.B."/>
            <person name="Inskeep W.P."/>
        </authorList>
    </citation>
    <scope>NUCLEOTIDE SEQUENCE [LARGE SCALE GENOMIC DNA]</scope>
    <source>
        <strain evidence="6 7">WS</strain>
    </source>
</reference>
<feature type="domain" description="B12-binding N-terminal" evidence="5">
    <location>
        <begin position="1"/>
        <end position="91"/>
    </location>
</feature>
<evidence type="ECO:0000259" key="4">
    <source>
        <dbReference type="PROSITE" id="PS51332"/>
    </source>
</evidence>
<dbReference type="SMART" id="SM01018">
    <property type="entry name" value="B12-binding_2"/>
    <property type="match status" value="1"/>
</dbReference>
<dbReference type="AlphaFoldDB" id="A0A3R9WZG5"/>
<dbReference type="GO" id="GO:0050667">
    <property type="term" value="P:homocysteine metabolic process"/>
    <property type="evidence" value="ECO:0007669"/>
    <property type="project" value="TreeGrafter"/>
</dbReference>
<dbReference type="InterPro" id="IPR003759">
    <property type="entry name" value="Cbl-bd_cap"/>
</dbReference>
<sequence>MSLREKEILLKDSLVNLDEESFMKYLEELISSGEDPWKIILGPMSEAMEEIGKLFEEGEYFIAEMLKAASIFKKALDKLGIGAEGGGNLGTVVIGTVKGDVHDIGKSLVATMLKASGFKVIDLGVDVDADTFIRAVKEHRADILAMSSLLTTTRDYMSVVIRRLEEEGLRERVKVLIGGLSTSPEFAKSIGADGWAKNAIEAVEVAKSLLRNARA</sequence>
<keyword evidence="3" id="KW-0170">Cobalt</keyword>
<comment type="caution">
    <text evidence="6">The sequence shown here is derived from an EMBL/GenBank/DDBJ whole genome shotgun (WGS) entry which is preliminary data.</text>
</comment>
<dbReference type="PROSITE" id="PS51337">
    <property type="entry name" value="B12_BINDING_NTER"/>
    <property type="match status" value="1"/>
</dbReference>
<dbReference type="Gene3D" id="3.40.50.280">
    <property type="entry name" value="Cobalamin-binding domain"/>
    <property type="match status" value="1"/>
</dbReference>
<comment type="similarity">
    <text evidence="1">Belongs to the methylamine corrinoid protein family.</text>
</comment>
<dbReference type="InterPro" id="IPR050554">
    <property type="entry name" value="Met_Synthase/Corrinoid"/>
</dbReference>
<dbReference type="FunFam" id="3.40.50.280:FF:000003">
    <property type="entry name" value="Dimethylamine methyltransferase corrinoid protein"/>
    <property type="match status" value="1"/>
</dbReference>
<dbReference type="GO" id="GO:0046653">
    <property type="term" value="P:tetrahydrofolate metabolic process"/>
    <property type="evidence" value="ECO:0007669"/>
    <property type="project" value="TreeGrafter"/>
</dbReference>
<dbReference type="RefSeq" id="WP_125740478.1">
    <property type="nucleotide sequence ID" value="NZ_RCOR01000006.1"/>
</dbReference>
<dbReference type="CDD" id="cd02070">
    <property type="entry name" value="corrinoid_protein_B12-BD"/>
    <property type="match status" value="1"/>
</dbReference>
<dbReference type="GO" id="GO:0046872">
    <property type="term" value="F:metal ion binding"/>
    <property type="evidence" value="ECO:0007669"/>
    <property type="project" value="UniProtKB-KW"/>
</dbReference>
<dbReference type="SUPFAM" id="SSF52242">
    <property type="entry name" value="Cobalamin (vitamin B12)-binding domain"/>
    <property type="match status" value="1"/>
</dbReference>
<dbReference type="PANTHER" id="PTHR45833:SF1">
    <property type="entry name" value="METHIONINE SYNTHASE"/>
    <property type="match status" value="1"/>
</dbReference>
<gene>
    <name evidence="6" type="ORF">D9Q81_00685</name>
</gene>
<dbReference type="SUPFAM" id="SSF47644">
    <property type="entry name" value="Methionine synthase domain"/>
    <property type="match status" value="1"/>
</dbReference>
<dbReference type="InterPro" id="IPR006158">
    <property type="entry name" value="Cobalamin-bd"/>
</dbReference>
<dbReference type="InterPro" id="IPR036724">
    <property type="entry name" value="Cobalamin-bd_sf"/>
</dbReference>
<dbReference type="PANTHER" id="PTHR45833">
    <property type="entry name" value="METHIONINE SYNTHASE"/>
    <property type="match status" value="1"/>
</dbReference>
<keyword evidence="2" id="KW-0479">Metal-binding</keyword>
<accession>A0A3R9WZG5</accession>
<dbReference type="GO" id="GO:0005829">
    <property type="term" value="C:cytosol"/>
    <property type="evidence" value="ECO:0007669"/>
    <property type="project" value="TreeGrafter"/>
</dbReference>
<dbReference type="EMBL" id="RCOR01000006">
    <property type="protein sequence ID" value="RSN70557.1"/>
    <property type="molecule type" value="Genomic_DNA"/>
</dbReference>
<proteinExistence type="inferred from homology"/>
<protein>
    <submittedName>
        <fullName evidence="6">Cobalamin-binding protein</fullName>
    </submittedName>
</protein>
<dbReference type="Pfam" id="PF02607">
    <property type="entry name" value="B12-binding_2"/>
    <property type="match status" value="1"/>
</dbReference>
<evidence type="ECO:0000259" key="5">
    <source>
        <dbReference type="PROSITE" id="PS51337"/>
    </source>
</evidence>
<dbReference type="InterPro" id="IPR036594">
    <property type="entry name" value="Meth_synthase_dom"/>
</dbReference>
<evidence type="ECO:0000256" key="1">
    <source>
        <dbReference type="ARBA" id="ARBA00010854"/>
    </source>
</evidence>
<dbReference type="Proteomes" id="UP000278149">
    <property type="component" value="Unassembled WGS sequence"/>
</dbReference>
<dbReference type="GO" id="GO:0031419">
    <property type="term" value="F:cobalamin binding"/>
    <property type="evidence" value="ECO:0007669"/>
    <property type="project" value="InterPro"/>
</dbReference>
<organism evidence="6 7">
    <name type="scientific">Candidatus Korarchaeum cryptofilum</name>
    <dbReference type="NCBI Taxonomy" id="498846"/>
    <lineage>
        <taxon>Archaea</taxon>
        <taxon>Thermoproteota</taxon>
        <taxon>Candidatus Korarchaeia</taxon>
        <taxon>Candidatus Korarchaeales</taxon>
        <taxon>Candidatus Korarchaeaceae</taxon>
        <taxon>Candidatus Korarchaeum</taxon>
    </lineage>
</organism>
<dbReference type="GO" id="GO:0008705">
    <property type="term" value="F:methionine synthase activity"/>
    <property type="evidence" value="ECO:0007669"/>
    <property type="project" value="TreeGrafter"/>
</dbReference>
<name>A0A3R9WZG5_9CREN</name>
<evidence type="ECO:0000313" key="6">
    <source>
        <dbReference type="EMBL" id="RSN70557.1"/>
    </source>
</evidence>
<evidence type="ECO:0000313" key="7">
    <source>
        <dbReference type="Proteomes" id="UP000278149"/>
    </source>
</evidence>
<dbReference type="Gene3D" id="1.10.1240.10">
    <property type="entry name" value="Methionine synthase domain"/>
    <property type="match status" value="1"/>
</dbReference>
<evidence type="ECO:0000256" key="3">
    <source>
        <dbReference type="ARBA" id="ARBA00023285"/>
    </source>
</evidence>
<dbReference type="PROSITE" id="PS51332">
    <property type="entry name" value="B12_BINDING"/>
    <property type="match status" value="1"/>
</dbReference>
<feature type="domain" description="B12-binding" evidence="4">
    <location>
        <begin position="89"/>
        <end position="215"/>
    </location>
</feature>
<evidence type="ECO:0000256" key="2">
    <source>
        <dbReference type="ARBA" id="ARBA00022723"/>
    </source>
</evidence>